<keyword evidence="1" id="KW-0472">Membrane</keyword>
<evidence type="ECO:0000256" key="1">
    <source>
        <dbReference type="SAM" id="Phobius"/>
    </source>
</evidence>
<gene>
    <name evidence="3" type="ORF">JQC72_01475</name>
</gene>
<dbReference type="PANTHER" id="PTHR31302:SF0">
    <property type="entry name" value="TRANSMEMBRANE PROTEIN WITH METALLOPHOSPHOESTERASE DOMAIN"/>
    <property type="match status" value="1"/>
</dbReference>
<dbReference type="RefSeq" id="WP_205492350.1">
    <property type="nucleotide sequence ID" value="NZ_JAFHAP010000002.1"/>
</dbReference>
<reference evidence="3" key="1">
    <citation type="journal article" date="2024" name="Int. J. Syst. Evol. Microbiol.">
        <title>Polycladomyces zharkentensis sp. nov., a novel thermophilic cellulose- and starch-degrading member of the Bacillota from a geothermal aquifer in Kazakhstan.</title>
        <authorList>
            <person name="Mashzhan A."/>
            <person name="Kistaubayeva A."/>
            <person name="Javier-Lopez R."/>
            <person name="Bissenova U."/>
            <person name="Bissenbay A."/>
            <person name="Birkeland N.K."/>
        </authorList>
    </citation>
    <scope>NUCLEOTIDE SEQUENCE</scope>
    <source>
        <strain evidence="3">ZKZ2T</strain>
    </source>
</reference>
<sequence>MWGLIITVFLVLYGVMCYYIGRKGWNTLGKSASCFNRTLYLVVFFLLVLPFPVAELGEDVLPASIAPWFIIWGGYSMVAVLYVFLLLLTIDLLRLIDKWVNFVPAVIKEHPKTPLTLGVVVVILVLGTVAYGGWNARNSVITEYHVTVDKDAGPLQQLQIAMISDIHYGPIIDTERLNRLIEMIHEIKPDIVVLAGDITDGSLPQREARKLAEVLAQIQVPYGTFAVPGNHDRDLRDDNSALMRYLKEARIHVLKDNYVSVRDSFYLIGRDDPNRHSVPARMELKDLIKGIDSSKPLILLDHQPVDLKEAEANGIDLQLSGHTHSGQIFPANLITGLVYELDWGLLKKGTYHLIVSSGYGTWGPPLRIGNQPEVVSIKMTFQ</sequence>
<feature type="domain" description="Calcineurin-like phosphoesterase" evidence="2">
    <location>
        <begin position="159"/>
        <end position="325"/>
    </location>
</feature>
<evidence type="ECO:0000313" key="3">
    <source>
        <dbReference type="EMBL" id="MBN2908194.1"/>
    </source>
</evidence>
<evidence type="ECO:0000259" key="2">
    <source>
        <dbReference type="Pfam" id="PF00149"/>
    </source>
</evidence>
<dbReference type="Gene3D" id="3.60.21.10">
    <property type="match status" value="1"/>
</dbReference>
<dbReference type="Proteomes" id="UP001177120">
    <property type="component" value="Unassembled WGS sequence"/>
</dbReference>
<name>A0ABS2WFD5_9BACL</name>
<feature type="transmembrane region" description="Helical" evidence="1">
    <location>
        <begin position="6"/>
        <end position="22"/>
    </location>
</feature>
<keyword evidence="1" id="KW-0812">Transmembrane</keyword>
<protein>
    <submittedName>
        <fullName evidence="3">Metallophosphoesterase</fullName>
    </submittedName>
</protein>
<dbReference type="PANTHER" id="PTHR31302">
    <property type="entry name" value="TRANSMEMBRANE PROTEIN WITH METALLOPHOSPHOESTERASE DOMAIN-RELATED"/>
    <property type="match status" value="1"/>
</dbReference>
<feature type="transmembrane region" description="Helical" evidence="1">
    <location>
        <begin position="34"/>
        <end position="53"/>
    </location>
</feature>
<dbReference type="InterPro" id="IPR051158">
    <property type="entry name" value="Metallophosphoesterase_sf"/>
</dbReference>
<dbReference type="CDD" id="cd07385">
    <property type="entry name" value="MPP_YkuE_C"/>
    <property type="match status" value="1"/>
</dbReference>
<dbReference type="Pfam" id="PF00149">
    <property type="entry name" value="Metallophos"/>
    <property type="match status" value="1"/>
</dbReference>
<evidence type="ECO:0000313" key="4">
    <source>
        <dbReference type="Proteomes" id="UP001177120"/>
    </source>
</evidence>
<dbReference type="InterPro" id="IPR029052">
    <property type="entry name" value="Metallo-depent_PP-like"/>
</dbReference>
<organism evidence="3 4">
    <name type="scientific">Polycladomyces zharkentensis</name>
    <dbReference type="NCBI Taxonomy" id="2807616"/>
    <lineage>
        <taxon>Bacteria</taxon>
        <taxon>Bacillati</taxon>
        <taxon>Bacillota</taxon>
        <taxon>Bacilli</taxon>
        <taxon>Bacillales</taxon>
        <taxon>Thermoactinomycetaceae</taxon>
        <taxon>Polycladomyces</taxon>
    </lineage>
</organism>
<keyword evidence="4" id="KW-1185">Reference proteome</keyword>
<comment type="caution">
    <text evidence="3">The sequence shown here is derived from an EMBL/GenBank/DDBJ whole genome shotgun (WGS) entry which is preliminary data.</text>
</comment>
<feature type="transmembrane region" description="Helical" evidence="1">
    <location>
        <begin position="114"/>
        <end position="134"/>
    </location>
</feature>
<accession>A0ABS2WFD5</accession>
<proteinExistence type="predicted"/>
<dbReference type="EMBL" id="JAFHAP010000002">
    <property type="protein sequence ID" value="MBN2908194.1"/>
    <property type="molecule type" value="Genomic_DNA"/>
</dbReference>
<feature type="transmembrane region" description="Helical" evidence="1">
    <location>
        <begin position="65"/>
        <end position="93"/>
    </location>
</feature>
<dbReference type="SUPFAM" id="SSF56300">
    <property type="entry name" value="Metallo-dependent phosphatases"/>
    <property type="match status" value="1"/>
</dbReference>
<keyword evidence="1" id="KW-1133">Transmembrane helix</keyword>
<dbReference type="InterPro" id="IPR004843">
    <property type="entry name" value="Calcineurin-like_PHP"/>
</dbReference>